<dbReference type="RefSeq" id="WP_094131568.1">
    <property type="nucleotide sequence ID" value="NZ_CP040790.1"/>
</dbReference>
<protein>
    <submittedName>
        <fullName evidence="2">Uncharacterized protein</fullName>
    </submittedName>
</protein>
<evidence type="ECO:0000313" key="2">
    <source>
        <dbReference type="EMBL" id="OQJ61439.1"/>
    </source>
</evidence>
<feature type="transmembrane region" description="Helical" evidence="1">
    <location>
        <begin position="63"/>
        <end position="83"/>
    </location>
</feature>
<gene>
    <name evidence="2" type="ORF">B5P24_15595</name>
</gene>
<name>A0A225C4B3_9MICO</name>
<feature type="transmembrane region" description="Helical" evidence="1">
    <location>
        <begin position="89"/>
        <end position="114"/>
    </location>
</feature>
<keyword evidence="1" id="KW-1133">Transmembrane helix</keyword>
<comment type="caution">
    <text evidence="2">The sequence shown here is derived from an EMBL/GenBank/DDBJ whole genome shotgun (WGS) entry which is preliminary data.</text>
</comment>
<organism evidence="2 3">
    <name type="scientific">Clavibacter tessellarius</name>
    <dbReference type="NCBI Taxonomy" id="31965"/>
    <lineage>
        <taxon>Bacteria</taxon>
        <taxon>Bacillati</taxon>
        <taxon>Actinomycetota</taxon>
        <taxon>Actinomycetes</taxon>
        <taxon>Micrococcales</taxon>
        <taxon>Microbacteriaceae</taxon>
        <taxon>Clavibacter</taxon>
    </lineage>
</organism>
<reference evidence="2" key="1">
    <citation type="submission" date="2017-08" db="EMBL/GenBank/DDBJ databases">
        <title>Genomes of multiple Clavibacter strains from different subspecies.</title>
        <authorList>
            <person name="Yuan X.-K."/>
            <person name="Li X.-S."/>
            <person name="Nie J."/>
            <person name="De Boer S.H."/>
        </authorList>
    </citation>
    <scope>NUCLEOTIDE SEQUENCE [LARGE SCALE GENOMIC DNA]</scope>
    <source>
        <strain evidence="2">ATCC 33566</strain>
    </source>
</reference>
<feature type="transmembrane region" description="Helical" evidence="1">
    <location>
        <begin position="33"/>
        <end position="51"/>
    </location>
</feature>
<keyword evidence="1" id="KW-0812">Transmembrane</keyword>
<evidence type="ECO:0000313" key="3">
    <source>
        <dbReference type="Proteomes" id="UP000215316"/>
    </source>
</evidence>
<evidence type="ECO:0000256" key="1">
    <source>
        <dbReference type="SAM" id="Phobius"/>
    </source>
</evidence>
<keyword evidence="1" id="KW-0472">Membrane</keyword>
<proteinExistence type="predicted"/>
<dbReference type="AlphaFoldDB" id="A0A225C4B3"/>
<accession>A0A225C4B3</accession>
<dbReference type="OrthoDB" id="5150316at2"/>
<keyword evidence="3" id="KW-1185">Reference proteome</keyword>
<dbReference type="Proteomes" id="UP000215316">
    <property type="component" value="Unassembled WGS sequence"/>
</dbReference>
<dbReference type="EMBL" id="MZMQ01000002">
    <property type="protein sequence ID" value="OQJ61439.1"/>
    <property type="molecule type" value="Genomic_DNA"/>
</dbReference>
<sequence>MIGRTITKALTVEARQHELFGIDLGDGFRRREAGLGVLVFLATLPVMYLLVSVTGLLRAAPQFAVPAMLLPGLVVVMVGFMPSEANPRRVYLTVVALTIRYLLVGHLPIISLGAREPSRLERLSLRDRTRPAIAVAVNRVSQGARKMQAEPRDLDFTGPVEPDVPAETFRVRQLGYEATAALLAGPTKKGTRHG</sequence>